<feature type="transmembrane region" description="Helical" evidence="7">
    <location>
        <begin position="137"/>
        <end position="158"/>
    </location>
</feature>
<organism evidence="9 10">
    <name type="scientific">Izhakiella australiensis</name>
    <dbReference type="NCBI Taxonomy" id="1926881"/>
    <lineage>
        <taxon>Bacteria</taxon>
        <taxon>Pseudomonadati</taxon>
        <taxon>Pseudomonadota</taxon>
        <taxon>Gammaproteobacteria</taxon>
        <taxon>Enterobacterales</taxon>
        <taxon>Erwiniaceae</taxon>
        <taxon>Izhakiella</taxon>
    </lineage>
</organism>
<sequence>MSSTFPQKSRALIALHAQTLIVTLAASSASTPLYSLYRAQWHFSPFFLTVAFAAYAITLLLTLLVAGRLSDHTGRRPVILAALLLAALSMALFLCAGSIGWLIAARLVLGIASGLAASTLSAAIIDISARRGALINSVAPLFGMGVGALGGGLLAQYAPVPLRLVYALLLALFVLQFIRTWFSAETAPPQQVTRWKLALHIGIPAAARSTFLLISPVNIAVWGLCGFYLSLMPSLVLRITGITSLVFGGLIVALLSFSGVLAILIARRQSAHAALTTGVMAMIPGMALILTGILWGSVVALLAGSAFAGFGLGAGFLGAINSMVPLAAPQQRAGLMATFYIECYLSNALPAMAAGLLVQMIGLIRTAEVMSIFVIVLVLLAAVAMVRANRRLSVSL</sequence>
<dbReference type="PROSITE" id="PS50850">
    <property type="entry name" value="MFS"/>
    <property type="match status" value="1"/>
</dbReference>
<keyword evidence="3" id="KW-1003">Cell membrane</keyword>
<feature type="transmembrane region" description="Helical" evidence="7">
    <location>
        <begin position="301"/>
        <end position="324"/>
    </location>
</feature>
<dbReference type="AlphaFoldDB" id="A0A1S8YTG6"/>
<evidence type="ECO:0000256" key="2">
    <source>
        <dbReference type="ARBA" id="ARBA00022448"/>
    </source>
</evidence>
<dbReference type="STRING" id="1926881.BTJ39_02925"/>
<dbReference type="InterPro" id="IPR050171">
    <property type="entry name" value="MFS_Transporters"/>
</dbReference>
<feature type="transmembrane region" description="Helical" evidence="7">
    <location>
        <begin position="107"/>
        <end position="125"/>
    </location>
</feature>
<comment type="caution">
    <text evidence="9">The sequence shown here is derived from an EMBL/GenBank/DDBJ whole genome shotgun (WGS) entry which is preliminary data.</text>
</comment>
<name>A0A1S8YTG6_9GAMM</name>
<evidence type="ECO:0000256" key="6">
    <source>
        <dbReference type="ARBA" id="ARBA00023136"/>
    </source>
</evidence>
<dbReference type="EMBL" id="MRUL01000001">
    <property type="protein sequence ID" value="OON42122.1"/>
    <property type="molecule type" value="Genomic_DNA"/>
</dbReference>
<keyword evidence="5 7" id="KW-1133">Transmembrane helix</keyword>
<evidence type="ECO:0000256" key="1">
    <source>
        <dbReference type="ARBA" id="ARBA00004651"/>
    </source>
</evidence>
<dbReference type="PANTHER" id="PTHR23517">
    <property type="entry name" value="RESISTANCE PROTEIN MDTM, PUTATIVE-RELATED-RELATED"/>
    <property type="match status" value="1"/>
</dbReference>
<reference evidence="9 10" key="1">
    <citation type="submission" date="2016-12" db="EMBL/GenBank/DDBJ databases">
        <title>Izhakiella australiana sp. nov. of genus Izhakiella isolated from Australian desert.</title>
        <authorList>
            <person name="Ji M."/>
        </authorList>
    </citation>
    <scope>NUCLEOTIDE SEQUENCE [LARGE SCALE GENOMIC DNA]</scope>
    <source>
        <strain evidence="9 10">D4N98</strain>
    </source>
</reference>
<evidence type="ECO:0000256" key="3">
    <source>
        <dbReference type="ARBA" id="ARBA00022475"/>
    </source>
</evidence>
<feature type="transmembrane region" description="Helical" evidence="7">
    <location>
        <begin position="205"/>
        <end position="229"/>
    </location>
</feature>
<evidence type="ECO:0000313" key="10">
    <source>
        <dbReference type="Proteomes" id="UP000190667"/>
    </source>
</evidence>
<evidence type="ECO:0000256" key="7">
    <source>
        <dbReference type="SAM" id="Phobius"/>
    </source>
</evidence>
<dbReference type="SUPFAM" id="SSF103473">
    <property type="entry name" value="MFS general substrate transporter"/>
    <property type="match status" value="1"/>
</dbReference>
<feature type="transmembrane region" description="Helical" evidence="7">
    <location>
        <begin position="78"/>
        <end position="101"/>
    </location>
</feature>
<feature type="domain" description="Major facilitator superfamily (MFS) profile" evidence="8">
    <location>
        <begin position="11"/>
        <end position="396"/>
    </location>
</feature>
<evidence type="ECO:0000256" key="5">
    <source>
        <dbReference type="ARBA" id="ARBA00022989"/>
    </source>
</evidence>
<dbReference type="Pfam" id="PF07690">
    <property type="entry name" value="MFS_1"/>
    <property type="match status" value="1"/>
</dbReference>
<dbReference type="Gene3D" id="1.20.1250.20">
    <property type="entry name" value="MFS general substrate transporter like domains"/>
    <property type="match status" value="1"/>
</dbReference>
<dbReference type="InterPro" id="IPR011701">
    <property type="entry name" value="MFS"/>
</dbReference>
<dbReference type="GO" id="GO:0005886">
    <property type="term" value="C:plasma membrane"/>
    <property type="evidence" value="ECO:0007669"/>
    <property type="project" value="UniProtKB-SubCell"/>
</dbReference>
<gene>
    <name evidence="9" type="ORF">BTJ39_02925</name>
</gene>
<evidence type="ECO:0000259" key="8">
    <source>
        <dbReference type="PROSITE" id="PS50850"/>
    </source>
</evidence>
<dbReference type="OrthoDB" id="7283458at2"/>
<dbReference type="RefSeq" id="WP_078001154.1">
    <property type="nucleotide sequence ID" value="NZ_MRUL01000001.1"/>
</dbReference>
<dbReference type="GO" id="GO:0022857">
    <property type="term" value="F:transmembrane transporter activity"/>
    <property type="evidence" value="ECO:0007669"/>
    <property type="project" value="InterPro"/>
</dbReference>
<feature type="transmembrane region" description="Helical" evidence="7">
    <location>
        <begin position="344"/>
        <end position="364"/>
    </location>
</feature>
<feature type="transmembrane region" description="Helical" evidence="7">
    <location>
        <begin position="273"/>
        <end position="295"/>
    </location>
</feature>
<dbReference type="InterPro" id="IPR020846">
    <property type="entry name" value="MFS_dom"/>
</dbReference>
<keyword evidence="4 7" id="KW-0812">Transmembrane</keyword>
<comment type="subcellular location">
    <subcellularLocation>
        <location evidence="1">Cell membrane</location>
        <topology evidence="1">Multi-pass membrane protein</topology>
    </subcellularLocation>
</comment>
<proteinExistence type="predicted"/>
<protein>
    <recommendedName>
        <fullName evidence="8">Major facilitator superfamily (MFS) profile domain-containing protein</fullName>
    </recommendedName>
</protein>
<feature type="transmembrane region" description="Helical" evidence="7">
    <location>
        <begin position="235"/>
        <end position="266"/>
    </location>
</feature>
<feature type="transmembrane region" description="Helical" evidence="7">
    <location>
        <begin position="164"/>
        <end position="184"/>
    </location>
</feature>
<dbReference type="Proteomes" id="UP000190667">
    <property type="component" value="Unassembled WGS sequence"/>
</dbReference>
<dbReference type="InterPro" id="IPR036259">
    <property type="entry name" value="MFS_trans_sf"/>
</dbReference>
<evidence type="ECO:0000313" key="9">
    <source>
        <dbReference type="EMBL" id="OON42122.1"/>
    </source>
</evidence>
<accession>A0A1S8YTG6</accession>
<keyword evidence="2" id="KW-0813">Transport</keyword>
<keyword evidence="6 7" id="KW-0472">Membrane</keyword>
<evidence type="ECO:0000256" key="4">
    <source>
        <dbReference type="ARBA" id="ARBA00022692"/>
    </source>
</evidence>
<keyword evidence="10" id="KW-1185">Reference proteome</keyword>
<feature type="transmembrane region" description="Helical" evidence="7">
    <location>
        <begin position="370"/>
        <end position="388"/>
    </location>
</feature>
<dbReference type="PANTHER" id="PTHR23517:SF13">
    <property type="entry name" value="MAJOR FACILITATOR SUPERFAMILY MFS_1"/>
    <property type="match status" value="1"/>
</dbReference>
<feature type="transmembrane region" description="Helical" evidence="7">
    <location>
        <begin position="45"/>
        <end position="66"/>
    </location>
</feature>